<dbReference type="VEuPathDB" id="TrichDB:TRFO_29710"/>
<dbReference type="GeneID" id="94841638"/>
<feature type="region of interest" description="Disordered" evidence="1">
    <location>
        <begin position="302"/>
        <end position="321"/>
    </location>
</feature>
<gene>
    <name evidence="2" type="ORF">TRFO_29710</name>
</gene>
<proteinExistence type="predicted"/>
<reference evidence="2" key="1">
    <citation type="submission" date="2016-10" db="EMBL/GenBank/DDBJ databases">
        <authorList>
            <person name="Benchimol M."/>
            <person name="Almeida L.G."/>
            <person name="Vasconcelos A.T."/>
            <person name="Perreira-Neves A."/>
            <person name="Rosa I.A."/>
            <person name="Tasca T."/>
            <person name="Bogo M.R."/>
            <person name="de Souza W."/>
        </authorList>
    </citation>
    <scope>NUCLEOTIDE SEQUENCE [LARGE SCALE GENOMIC DNA]</scope>
    <source>
        <strain evidence="2">K</strain>
    </source>
</reference>
<evidence type="ECO:0000313" key="2">
    <source>
        <dbReference type="EMBL" id="OHT03005.1"/>
    </source>
</evidence>
<evidence type="ECO:0000313" key="3">
    <source>
        <dbReference type="Proteomes" id="UP000179807"/>
    </source>
</evidence>
<evidence type="ECO:0000256" key="1">
    <source>
        <dbReference type="SAM" id="MobiDB-lite"/>
    </source>
</evidence>
<accession>A0A1J4K0G2</accession>
<comment type="caution">
    <text evidence="2">The sequence shown here is derived from an EMBL/GenBank/DDBJ whole genome shotgun (WGS) entry which is preliminary data.</text>
</comment>
<dbReference type="Proteomes" id="UP000179807">
    <property type="component" value="Unassembled WGS sequence"/>
</dbReference>
<dbReference type="RefSeq" id="XP_068356141.1">
    <property type="nucleotide sequence ID" value="XM_068506934.1"/>
</dbReference>
<keyword evidence="3" id="KW-1185">Reference proteome</keyword>
<dbReference type="EMBL" id="MLAK01000844">
    <property type="protein sequence ID" value="OHT03005.1"/>
    <property type="molecule type" value="Genomic_DNA"/>
</dbReference>
<dbReference type="AlphaFoldDB" id="A0A1J4K0G2"/>
<organism evidence="2 3">
    <name type="scientific">Tritrichomonas foetus</name>
    <dbReference type="NCBI Taxonomy" id="1144522"/>
    <lineage>
        <taxon>Eukaryota</taxon>
        <taxon>Metamonada</taxon>
        <taxon>Parabasalia</taxon>
        <taxon>Tritrichomonadida</taxon>
        <taxon>Tritrichomonadidae</taxon>
        <taxon>Tritrichomonas</taxon>
    </lineage>
</organism>
<name>A0A1J4K0G2_9EUKA</name>
<protein>
    <submittedName>
        <fullName evidence="2">Uncharacterized protein</fullName>
    </submittedName>
</protein>
<sequence>MSQCSSQRSTSTPMTLEESTHKVIRLQEAIATASAMKNYERSAQLQSMLDKHMIIHNKLVAASQEDLTQAKIDALERTKLETESEILRSLINQMHVIYSLYDRDYAELEKRHNETIENLQAMFSKPKYTTISLSPNLRALQRAETFYAKNKDFRAAAAIRNQIRQLSQREMEDFKQTTTNTIEAKIRDAVHKYQTEQKCFAERLQNEKNLLKKETMKTIMGLDNRFRKKLQKATGKKDYDFGLLTEFKDTVFNSIDNEFREFAVNLQKNYNAAKRSTNEAKEVAEPRPINTAPYTTRAAKVATRAPRRRATQRSYNERNNEDDERFMNTFRRRNRAFDISLPLSK</sequence>